<dbReference type="Proteomes" id="UP000637578">
    <property type="component" value="Unassembled WGS sequence"/>
</dbReference>
<gene>
    <name evidence="2" type="ORF">GCM10012275_53960</name>
</gene>
<evidence type="ECO:0000313" key="2">
    <source>
        <dbReference type="EMBL" id="GGM76403.1"/>
    </source>
</evidence>
<comment type="caution">
    <text evidence="2">The sequence shown here is derived from an EMBL/GenBank/DDBJ whole genome shotgun (WGS) entry which is preliminary data.</text>
</comment>
<dbReference type="RefSeq" id="WP_229686768.1">
    <property type="nucleotide sequence ID" value="NZ_BMMK01000037.1"/>
</dbReference>
<organism evidence="2 3">
    <name type="scientific">Longimycelium tulufanense</name>
    <dbReference type="NCBI Taxonomy" id="907463"/>
    <lineage>
        <taxon>Bacteria</taxon>
        <taxon>Bacillati</taxon>
        <taxon>Actinomycetota</taxon>
        <taxon>Actinomycetes</taxon>
        <taxon>Pseudonocardiales</taxon>
        <taxon>Pseudonocardiaceae</taxon>
        <taxon>Longimycelium</taxon>
    </lineage>
</organism>
<protein>
    <submittedName>
        <fullName evidence="2">Uncharacterized protein</fullName>
    </submittedName>
</protein>
<feature type="region of interest" description="Disordered" evidence="1">
    <location>
        <begin position="27"/>
        <end position="56"/>
    </location>
</feature>
<dbReference type="EMBL" id="BMMK01000037">
    <property type="protein sequence ID" value="GGM76403.1"/>
    <property type="molecule type" value="Genomic_DNA"/>
</dbReference>
<proteinExistence type="predicted"/>
<keyword evidence="3" id="KW-1185">Reference proteome</keyword>
<sequence>MTEFGNGQPSAGVGGVPVRGVAGWAATPASSAAHRGEGQVLEGQHRPHSSGGETVGRPVLPIWAELADRQPQLAQVAYRAIPGAVEQDVAGVIDTASTSVAQAAVTRDLAPEGVRELADHVAAHAAEVVRSVAGDATTFADSPRIDWRALGLVLPVLGAGPGVGASVVAAVLTDALSGRWSTLLVDPADPARSGLAEAAPVEGPRRQTPHPAVRLCCSRRGPAVLARLECDLPILSPGLVPAPPWWIPPAGSPQVTVVDVGHDAWRLATNPLSGAGVWLRHGLPAPRPILVARPTRPSLLAAEQVLARLEPWVHAGLATPVRALVVVGARKWPPGVVGAAGRRLAALVESAVFLPPDAQVARGGVSGQITPARLRQAVEPLLAVFGLAPTHDRPGRGRRERRR</sequence>
<reference evidence="2" key="1">
    <citation type="journal article" date="2014" name="Int. J. Syst. Evol. Microbiol.">
        <title>Complete genome sequence of Corynebacterium casei LMG S-19264T (=DSM 44701T), isolated from a smear-ripened cheese.</title>
        <authorList>
            <consortium name="US DOE Joint Genome Institute (JGI-PGF)"/>
            <person name="Walter F."/>
            <person name="Albersmeier A."/>
            <person name="Kalinowski J."/>
            <person name="Ruckert C."/>
        </authorList>
    </citation>
    <scope>NUCLEOTIDE SEQUENCE</scope>
    <source>
        <strain evidence="2">CGMCC 4.5737</strain>
    </source>
</reference>
<evidence type="ECO:0000256" key="1">
    <source>
        <dbReference type="SAM" id="MobiDB-lite"/>
    </source>
</evidence>
<name>A0A8J3FYJ9_9PSEU</name>
<reference evidence="2" key="2">
    <citation type="submission" date="2020-09" db="EMBL/GenBank/DDBJ databases">
        <authorList>
            <person name="Sun Q."/>
            <person name="Zhou Y."/>
        </authorList>
    </citation>
    <scope>NUCLEOTIDE SEQUENCE</scope>
    <source>
        <strain evidence="2">CGMCC 4.5737</strain>
    </source>
</reference>
<dbReference type="AlphaFoldDB" id="A0A8J3FYJ9"/>
<accession>A0A8J3FYJ9</accession>
<evidence type="ECO:0000313" key="3">
    <source>
        <dbReference type="Proteomes" id="UP000637578"/>
    </source>
</evidence>